<dbReference type="RefSeq" id="WP_173780639.1">
    <property type="nucleotide sequence ID" value="NZ_JABSNO010000046.1"/>
</dbReference>
<evidence type="ECO:0000259" key="2">
    <source>
        <dbReference type="SMART" id="SM00701"/>
    </source>
</evidence>
<dbReference type="PANTHER" id="PTHR11022:SF75">
    <property type="entry name" value="PEPTIDOGLYCAN-RECOGNITION PROTEIN SB1-RELATED"/>
    <property type="match status" value="1"/>
</dbReference>
<comment type="similarity">
    <text evidence="1">Belongs to the N-acetylmuramoyl-L-alanine amidase 2 family.</text>
</comment>
<name>A0A8J8KCX1_9FLAO</name>
<accession>A0A8J8KCX1</accession>
<evidence type="ECO:0000256" key="1">
    <source>
        <dbReference type="ARBA" id="ARBA00007553"/>
    </source>
</evidence>
<dbReference type="GO" id="GO:0008745">
    <property type="term" value="F:N-acetylmuramoyl-L-alanine amidase activity"/>
    <property type="evidence" value="ECO:0007669"/>
    <property type="project" value="InterPro"/>
</dbReference>
<dbReference type="GO" id="GO:0009253">
    <property type="term" value="P:peptidoglycan catabolic process"/>
    <property type="evidence" value="ECO:0007669"/>
    <property type="project" value="InterPro"/>
</dbReference>
<dbReference type="Pfam" id="PF01510">
    <property type="entry name" value="Amidase_2"/>
    <property type="match status" value="1"/>
</dbReference>
<gene>
    <name evidence="3" type="ORF">HNQ03_003214</name>
</gene>
<keyword evidence="4" id="KW-1185">Reference proteome</keyword>
<dbReference type="CDD" id="cd06583">
    <property type="entry name" value="PGRP"/>
    <property type="match status" value="1"/>
</dbReference>
<dbReference type="AlphaFoldDB" id="A0A8J8KCX1"/>
<comment type="caution">
    <text evidence="3">The sequence shown here is derived from an EMBL/GenBank/DDBJ whole genome shotgun (WGS) entry which is preliminary data.</text>
</comment>
<dbReference type="InterPro" id="IPR015510">
    <property type="entry name" value="PGRP"/>
</dbReference>
<feature type="domain" description="Peptidoglycan recognition protein family" evidence="2">
    <location>
        <begin position="161"/>
        <end position="303"/>
    </location>
</feature>
<reference evidence="3" key="1">
    <citation type="submission" date="2020-05" db="EMBL/GenBank/DDBJ databases">
        <title>Genomic Encyclopedia of Type Strains, Phase IV (KMG-V): Genome sequencing to study the core and pangenomes of soil and plant-associated prokaryotes.</title>
        <authorList>
            <person name="Whitman W."/>
        </authorList>
    </citation>
    <scope>NUCLEOTIDE SEQUENCE</scope>
    <source>
        <strain evidence="3">16F</strain>
    </source>
</reference>
<organism evidence="3 4">
    <name type="scientific">Frigoriflavimonas asaccharolytica</name>
    <dbReference type="NCBI Taxonomy" id="2735899"/>
    <lineage>
        <taxon>Bacteria</taxon>
        <taxon>Pseudomonadati</taxon>
        <taxon>Bacteroidota</taxon>
        <taxon>Flavobacteriia</taxon>
        <taxon>Flavobacteriales</taxon>
        <taxon>Weeksellaceae</taxon>
        <taxon>Frigoriflavimonas</taxon>
    </lineage>
</organism>
<dbReference type="Gene3D" id="3.40.80.10">
    <property type="entry name" value="Peptidoglycan recognition protein-like"/>
    <property type="match status" value="1"/>
</dbReference>
<protein>
    <recommendedName>
        <fullName evidence="2">Peptidoglycan recognition protein family domain-containing protein</fullName>
    </recommendedName>
</protein>
<dbReference type="PANTHER" id="PTHR11022">
    <property type="entry name" value="PEPTIDOGLYCAN RECOGNITION PROTEIN"/>
    <property type="match status" value="1"/>
</dbReference>
<dbReference type="InterPro" id="IPR002502">
    <property type="entry name" value="Amidase_domain"/>
</dbReference>
<dbReference type="SMART" id="SM00701">
    <property type="entry name" value="PGRP"/>
    <property type="match status" value="1"/>
</dbReference>
<evidence type="ECO:0000313" key="3">
    <source>
        <dbReference type="EMBL" id="NRS94114.1"/>
    </source>
</evidence>
<sequence>MAIIKKAKNINIQVANNYTSISKISHEQSEEVIMEATVGNLELSSQKRAIMQGFGKDSEKNKHETDNKVESIIGDSLTYIFEWVEYSVQKFKKEPSFEDRKNVNWVYEDSKGNRTQLKGKEDKLRVYLTNPDDFGKDYKIFAYLQSLSESVYFKSHIVDELHIVNRKSWKARLPQTGGNYSYEEIAKNPKDYYDTIVIHHSGNAKSYPSVREIQDEHMDKMDKADIGYHFAINRYGKIFEGRPINIKGAHVDLANTAKIGIVLLADLSSDNNGLTGIKKKIEEYNGNDYLTDKMEISLLRLCIYLDKLYKIDKVGGHMEIASSSKTEERYCPGNLTMEKMENWRKILNKKKP</sequence>
<dbReference type="Proteomes" id="UP000610746">
    <property type="component" value="Unassembled WGS sequence"/>
</dbReference>
<dbReference type="InterPro" id="IPR036505">
    <property type="entry name" value="Amidase/PGRP_sf"/>
</dbReference>
<proteinExistence type="inferred from homology"/>
<evidence type="ECO:0000313" key="4">
    <source>
        <dbReference type="Proteomes" id="UP000610746"/>
    </source>
</evidence>
<dbReference type="GO" id="GO:0008270">
    <property type="term" value="F:zinc ion binding"/>
    <property type="evidence" value="ECO:0007669"/>
    <property type="project" value="InterPro"/>
</dbReference>
<dbReference type="SUPFAM" id="SSF55846">
    <property type="entry name" value="N-acetylmuramoyl-L-alanine amidase-like"/>
    <property type="match status" value="1"/>
</dbReference>
<dbReference type="EMBL" id="JABSNO010000046">
    <property type="protein sequence ID" value="NRS94114.1"/>
    <property type="molecule type" value="Genomic_DNA"/>
</dbReference>
<dbReference type="InterPro" id="IPR006619">
    <property type="entry name" value="PGRP_domain_met/bac"/>
</dbReference>